<keyword evidence="2" id="KW-0812">Transmembrane</keyword>
<dbReference type="EMBL" id="JACQXR010000074">
    <property type="protein sequence ID" value="MBI4726709.1"/>
    <property type="molecule type" value="Genomic_DNA"/>
</dbReference>
<evidence type="ECO:0000313" key="4">
    <source>
        <dbReference type="Proteomes" id="UP000736328"/>
    </source>
</evidence>
<keyword evidence="2" id="KW-0472">Membrane</keyword>
<dbReference type="Pfam" id="PF05359">
    <property type="entry name" value="DUF748"/>
    <property type="match status" value="1"/>
</dbReference>
<protein>
    <submittedName>
        <fullName evidence="3">AsmA family protein</fullName>
    </submittedName>
</protein>
<evidence type="ECO:0000313" key="3">
    <source>
        <dbReference type="EMBL" id="MBI4726709.1"/>
    </source>
</evidence>
<dbReference type="InterPro" id="IPR008023">
    <property type="entry name" value="DUF748"/>
</dbReference>
<feature type="coiled-coil region" evidence="1">
    <location>
        <begin position="805"/>
        <end position="840"/>
    </location>
</feature>
<reference evidence="3" key="1">
    <citation type="submission" date="2020-07" db="EMBL/GenBank/DDBJ databases">
        <title>Huge and variable diversity of episymbiotic CPR bacteria and DPANN archaea in groundwater ecosystems.</title>
        <authorList>
            <person name="He C.Y."/>
            <person name="Keren R."/>
            <person name="Whittaker M."/>
            <person name="Farag I.F."/>
            <person name="Doudna J."/>
            <person name="Cate J.H.D."/>
            <person name="Banfield J.F."/>
        </authorList>
    </citation>
    <scope>NUCLEOTIDE SEQUENCE</scope>
    <source>
        <strain evidence="3">NC_groundwater_1520_Pr4_B-0.1um_53_5</strain>
    </source>
</reference>
<comment type="caution">
    <text evidence="3">The sequence shown here is derived from an EMBL/GenBank/DDBJ whole genome shotgun (WGS) entry which is preliminary data.</text>
</comment>
<keyword evidence="2" id="KW-1133">Transmembrane helix</keyword>
<proteinExistence type="predicted"/>
<feature type="transmembrane region" description="Helical" evidence="2">
    <location>
        <begin position="7"/>
        <end position="30"/>
    </location>
</feature>
<dbReference type="Proteomes" id="UP000736328">
    <property type="component" value="Unassembled WGS sequence"/>
</dbReference>
<dbReference type="AlphaFoldDB" id="A0A933MJI4"/>
<evidence type="ECO:0000256" key="1">
    <source>
        <dbReference type="SAM" id="Coils"/>
    </source>
</evidence>
<dbReference type="GO" id="GO:0090313">
    <property type="term" value="P:regulation of protein targeting to membrane"/>
    <property type="evidence" value="ECO:0007669"/>
    <property type="project" value="TreeGrafter"/>
</dbReference>
<dbReference type="PANTHER" id="PTHR30441:SF8">
    <property type="entry name" value="DUF748 DOMAIN-CONTAINING PROTEIN"/>
    <property type="match status" value="1"/>
</dbReference>
<dbReference type="InterPro" id="IPR052894">
    <property type="entry name" value="AsmA-related"/>
</dbReference>
<dbReference type="PANTHER" id="PTHR30441">
    <property type="entry name" value="DUF748 DOMAIN-CONTAINING PROTEIN"/>
    <property type="match status" value="1"/>
</dbReference>
<dbReference type="GO" id="GO:0005886">
    <property type="term" value="C:plasma membrane"/>
    <property type="evidence" value="ECO:0007669"/>
    <property type="project" value="TreeGrafter"/>
</dbReference>
<accession>A0A933MJI4</accession>
<sequence>MPKFLKIILIIAAVFVVVFAAAGITLKMIFTPEKLRTLIMPKIEQAVDRKVMVNKFSLKVWTGLGVELDGIELANAKGFADQPMVKVESIVLKINLLGLLKRQLVISSLVIDKPEILIEKDIKGVFNFSDLVKPAPQGQEQKTAAPPSSSPVSLAMQSFRIKDGRFEFEDRQGKVKALAFGINEELSFSADLKLENIRTKGTIKVADISAEAPGLKVSKIYVNINHDIAINLPKKIVTINDITVAPQGIAFSLGGTVTNFDSLPILDLALKTSAIEIKQIINALPPEIKAQAKDVQATGQIELGLKVTGQIDPKDPRSLPKVDGSMALKNIGIKYAMLPKSVSDVNGQIAFSEKDLNIKNISAKLGTAGFSMSCLVQNFENPYVKAAFKGNFDLGEVKDYVPLEEGLTLSGKINADFKAEGKIKDVNSFKMDGKIELRNLNFATAALLKPVSDMNGTVQLTKNLINIPDISCKIGRSSMSFNAQVKNFLSLVPEQPAPKGGKAPVVLPKQGKAVITFALNSPLLDLDEMLPPPPKASDAAKSLSDKKAPPVMLPLPDMLMDGKVRIAKIKFLKIDFDNLAGNLTLADRKLNLDGQVNVYSGKVRGTVWADLNDLTKIEYRLGANAEKLEADDFLTALTPLDNRMHAKLDVKGDFSGLAPDTILIKKTLKGQGKASTGEGKITNWPMLADILSYCNLSETREVSFRSLTMGFRIADEKIYLDDLQMASKFGDVSLSGSSSFLGYLDYRVSITLTKEESDKVKLKGGNVAGLFTNKDGRVALDLLVKGQSPKPGIGLDTQMAQARLKGKAQEEIDKAKKQAEEAAQKQAEELKKKAAEEAKKLFKWK</sequence>
<gene>
    <name evidence="3" type="ORF">HY768_05735</name>
</gene>
<name>A0A933MJI4_UNCT6</name>
<evidence type="ECO:0000256" key="2">
    <source>
        <dbReference type="SAM" id="Phobius"/>
    </source>
</evidence>
<keyword evidence="1" id="KW-0175">Coiled coil</keyword>
<organism evidence="3 4">
    <name type="scientific">candidate division TA06 bacterium</name>
    <dbReference type="NCBI Taxonomy" id="2250710"/>
    <lineage>
        <taxon>Bacteria</taxon>
        <taxon>Bacteria division TA06</taxon>
    </lineage>
</organism>